<dbReference type="Proteomes" id="UP000013827">
    <property type="component" value="Unassembled WGS sequence"/>
</dbReference>
<reference evidence="10" key="2">
    <citation type="submission" date="2024-10" db="UniProtKB">
        <authorList>
            <consortium name="EnsemblProtists"/>
        </authorList>
    </citation>
    <scope>IDENTIFICATION</scope>
</reference>
<evidence type="ECO:0000313" key="11">
    <source>
        <dbReference type="Proteomes" id="UP000013827"/>
    </source>
</evidence>
<evidence type="ECO:0000256" key="1">
    <source>
        <dbReference type="ARBA" id="ARBA00004141"/>
    </source>
</evidence>
<protein>
    <submittedName>
        <fullName evidence="10">Uncharacterized protein</fullName>
    </submittedName>
</protein>
<dbReference type="KEGG" id="ehx:EMIHUDRAFT_111834"/>
<keyword evidence="7 8" id="KW-0472">Membrane</keyword>
<dbReference type="InterPro" id="IPR050391">
    <property type="entry name" value="Mito_Metabolite_Transporter"/>
</dbReference>
<dbReference type="PROSITE" id="PS50920">
    <property type="entry name" value="SOLCAR"/>
    <property type="match status" value="3"/>
</dbReference>
<organism evidence="10 11">
    <name type="scientific">Emiliania huxleyi (strain CCMP1516)</name>
    <dbReference type="NCBI Taxonomy" id="280463"/>
    <lineage>
        <taxon>Eukaryota</taxon>
        <taxon>Haptista</taxon>
        <taxon>Haptophyta</taxon>
        <taxon>Prymnesiophyceae</taxon>
        <taxon>Isochrysidales</taxon>
        <taxon>Noelaerhabdaceae</taxon>
        <taxon>Emiliania</taxon>
    </lineage>
</organism>
<proteinExistence type="inferred from homology"/>
<dbReference type="EnsemblProtists" id="EOD33418">
    <property type="protein sequence ID" value="EOD33418"/>
    <property type="gene ID" value="EMIHUDRAFT_111834"/>
</dbReference>
<dbReference type="InterPro" id="IPR018108">
    <property type="entry name" value="MCP_transmembrane"/>
</dbReference>
<dbReference type="PANTHER" id="PTHR45618">
    <property type="entry name" value="MITOCHONDRIAL DICARBOXYLATE CARRIER-RELATED"/>
    <property type="match status" value="1"/>
</dbReference>
<dbReference type="RefSeq" id="XP_005785847.1">
    <property type="nucleotide sequence ID" value="XM_005785790.1"/>
</dbReference>
<dbReference type="Gene3D" id="1.50.40.10">
    <property type="entry name" value="Mitochondrial carrier domain"/>
    <property type="match status" value="1"/>
</dbReference>
<keyword evidence="11" id="KW-1185">Reference proteome</keyword>
<evidence type="ECO:0000256" key="4">
    <source>
        <dbReference type="ARBA" id="ARBA00022692"/>
    </source>
</evidence>
<dbReference type="HOGENOM" id="CLU_015166_14_3_1"/>
<dbReference type="OMA" id="LAHGYWE"/>
<dbReference type="STRING" id="2903.R1DD80"/>
<evidence type="ECO:0000256" key="5">
    <source>
        <dbReference type="ARBA" id="ARBA00022737"/>
    </source>
</evidence>
<evidence type="ECO:0000256" key="8">
    <source>
        <dbReference type="PROSITE-ProRule" id="PRU00282"/>
    </source>
</evidence>
<feature type="repeat" description="Solcar" evidence="8">
    <location>
        <begin position="2"/>
        <end position="94"/>
    </location>
</feature>
<comment type="subcellular location">
    <subcellularLocation>
        <location evidence="1">Membrane</location>
        <topology evidence="1">Multi-pass membrane protein</topology>
    </subcellularLocation>
</comment>
<sequence length="295" mass="30406">MASLAESMALPAAAGGLAVLFSHPLELTKVRLQLDNELAAKGTPRQYAGFVDCVLQNFRAAGVRGLQRGLSLGVTREVCFNAVRIGLYDPILSASGAVSGRGERAPSARERMAAGFTCGALGGCCVNPIEVLKVRMQAYGGLTGHQHAIPSPAAGLAALVREEGLAGCLRGVGTSTARGVLGPGSQLIAYNELKAVAVGHGADPAAAPTHVSCALASAAVSVACVNPVDVVRTRVYNAPAGLYASGADAARRLLRTEGPLALYKGSLTHYLRLGPHMVLVFGILERLKSMRARSS</sequence>
<keyword evidence="3 9" id="KW-0813">Transport</keyword>
<evidence type="ECO:0000256" key="2">
    <source>
        <dbReference type="ARBA" id="ARBA00006375"/>
    </source>
</evidence>
<accession>A0A0D3KCD3</accession>
<dbReference type="PaxDb" id="2903-EOD33418"/>
<dbReference type="GeneID" id="17278688"/>
<feature type="repeat" description="Solcar" evidence="8">
    <location>
        <begin position="106"/>
        <end position="196"/>
    </location>
</feature>
<keyword evidence="5" id="KW-0677">Repeat</keyword>
<name>A0A0D3KCD3_EMIH1</name>
<dbReference type="GO" id="GO:0016020">
    <property type="term" value="C:membrane"/>
    <property type="evidence" value="ECO:0007669"/>
    <property type="project" value="UniProtKB-SubCell"/>
</dbReference>
<dbReference type="SUPFAM" id="SSF103506">
    <property type="entry name" value="Mitochondrial carrier"/>
    <property type="match status" value="1"/>
</dbReference>
<feature type="repeat" description="Solcar" evidence="8">
    <location>
        <begin position="205"/>
        <end position="290"/>
    </location>
</feature>
<keyword evidence="6" id="KW-1133">Transmembrane helix</keyword>
<comment type="similarity">
    <text evidence="2 9">Belongs to the mitochondrial carrier (TC 2.A.29) family.</text>
</comment>
<evidence type="ECO:0000256" key="3">
    <source>
        <dbReference type="ARBA" id="ARBA00022448"/>
    </source>
</evidence>
<evidence type="ECO:0000256" key="9">
    <source>
        <dbReference type="RuleBase" id="RU000488"/>
    </source>
</evidence>
<evidence type="ECO:0000256" key="6">
    <source>
        <dbReference type="ARBA" id="ARBA00022989"/>
    </source>
</evidence>
<dbReference type="AlphaFoldDB" id="A0A0D3KCD3"/>
<reference evidence="11" key="1">
    <citation type="journal article" date="2013" name="Nature">
        <title>Pan genome of the phytoplankton Emiliania underpins its global distribution.</title>
        <authorList>
            <person name="Read B.A."/>
            <person name="Kegel J."/>
            <person name="Klute M.J."/>
            <person name="Kuo A."/>
            <person name="Lefebvre S.C."/>
            <person name="Maumus F."/>
            <person name="Mayer C."/>
            <person name="Miller J."/>
            <person name="Monier A."/>
            <person name="Salamov A."/>
            <person name="Young J."/>
            <person name="Aguilar M."/>
            <person name="Claverie J.M."/>
            <person name="Frickenhaus S."/>
            <person name="Gonzalez K."/>
            <person name="Herman E.K."/>
            <person name="Lin Y.C."/>
            <person name="Napier J."/>
            <person name="Ogata H."/>
            <person name="Sarno A.F."/>
            <person name="Shmutz J."/>
            <person name="Schroeder D."/>
            <person name="de Vargas C."/>
            <person name="Verret F."/>
            <person name="von Dassow P."/>
            <person name="Valentin K."/>
            <person name="Van de Peer Y."/>
            <person name="Wheeler G."/>
            <person name="Dacks J.B."/>
            <person name="Delwiche C.F."/>
            <person name="Dyhrman S.T."/>
            <person name="Glockner G."/>
            <person name="John U."/>
            <person name="Richards T."/>
            <person name="Worden A.Z."/>
            <person name="Zhang X."/>
            <person name="Grigoriev I.V."/>
            <person name="Allen A.E."/>
            <person name="Bidle K."/>
            <person name="Borodovsky M."/>
            <person name="Bowler C."/>
            <person name="Brownlee C."/>
            <person name="Cock J.M."/>
            <person name="Elias M."/>
            <person name="Gladyshev V.N."/>
            <person name="Groth M."/>
            <person name="Guda C."/>
            <person name="Hadaegh A."/>
            <person name="Iglesias-Rodriguez M.D."/>
            <person name="Jenkins J."/>
            <person name="Jones B.M."/>
            <person name="Lawson T."/>
            <person name="Leese F."/>
            <person name="Lindquist E."/>
            <person name="Lobanov A."/>
            <person name="Lomsadze A."/>
            <person name="Malik S.B."/>
            <person name="Marsh M.E."/>
            <person name="Mackinder L."/>
            <person name="Mock T."/>
            <person name="Mueller-Roeber B."/>
            <person name="Pagarete A."/>
            <person name="Parker M."/>
            <person name="Probert I."/>
            <person name="Quesneville H."/>
            <person name="Raines C."/>
            <person name="Rensing S.A."/>
            <person name="Riano-Pachon D.M."/>
            <person name="Richier S."/>
            <person name="Rokitta S."/>
            <person name="Shiraiwa Y."/>
            <person name="Soanes D.M."/>
            <person name="van der Giezen M."/>
            <person name="Wahlund T.M."/>
            <person name="Williams B."/>
            <person name="Wilson W."/>
            <person name="Wolfe G."/>
            <person name="Wurch L.L."/>
        </authorList>
    </citation>
    <scope>NUCLEOTIDE SEQUENCE</scope>
</reference>
<keyword evidence="4 8" id="KW-0812">Transmembrane</keyword>
<dbReference type="eggNOG" id="KOG0753">
    <property type="taxonomic scope" value="Eukaryota"/>
</dbReference>
<dbReference type="Pfam" id="PF00153">
    <property type="entry name" value="Mito_carr"/>
    <property type="match status" value="3"/>
</dbReference>
<evidence type="ECO:0000256" key="7">
    <source>
        <dbReference type="ARBA" id="ARBA00023136"/>
    </source>
</evidence>
<evidence type="ECO:0000313" key="10">
    <source>
        <dbReference type="EnsemblProtists" id="EOD33418"/>
    </source>
</evidence>
<dbReference type="InterPro" id="IPR023395">
    <property type="entry name" value="MCP_dom_sf"/>
</dbReference>